<sequence length="892" mass="96962">MDTLTLPLDAAHAGPQFWPALARRAHAWLQARGLASRDAVLLLPFAQHLAPARRAWMGLNSWQPRIETTHSLASALRPSTLPAGLQLSMDAAIDTLSAQRLLAQQSWAQALRRSDERAYQLALGRLVEAAHAFARHAQHLAPGEREPFWQRARLLLQGQGSGVTERALALVALEWAAADTRSPATDALFELRPSAWIYLQAGGEDALSLALLSHAETAGVPVLRLMADHLLDEVYGGPDAVSRPAVDVQEAQCSDFESLAQCAAAAVLDELAAGRTPVALIAQDRVLIRRVRALLDRQQIAMADETGWTLATTPEAAQVLALLRAAASSSSLDDWLAFLKTDLAATLRERAGSAALAALESQCRARGWSRPAAVRPALLAPGAARLWQLAALALTPLQPSGRALLADWLQRLNEVLQALGAVPLLEQREAGGPLLDALWLRRSPWPETAHEWALQQSQLGAREFVDWVDASLEAHQFVPKAAEHVDVVITPLARAMLRPFAAVVLPGADAGGLGPVPAGPALLPDSLALQLGLSSAQSRREALASSFVQLLRSPRLLLLRRSLQGSEPLSPSPLLERLQLARERAGLPRVPAWTDPRRVRAQALRPQSRAAVRATGALPERLSASAVDSLRNCPYQFFARSLLGLRDEAELQAEIDKRDYGSWLHAVLYAFHEQRSGDAAASDEAATLHALAQQQCAEMALAEDEFLPYLASFERFVPRYLDWLAAHEREGWRYRQGELERECQPWPQRPELAGIKLIGRLDRVDQGAQGEGQVLLMLDYKTGSAAALKSKVEQPLEDTQLAVYAALMDETARQEGAALRARYLALDDSKGLVALEHEHVQHSAALLIEGLGEDLLAIHGGTALPALGEGLACGFCEMRGLCRRDDWRESAV</sequence>
<dbReference type="Proteomes" id="UP001246372">
    <property type="component" value="Unassembled WGS sequence"/>
</dbReference>
<dbReference type="SUPFAM" id="SSF52540">
    <property type="entry name" value="P-loop containing nucleoside triphosphate hydrolases"/>
    <property type="match status" value="1"/>
</dbReference>
<dbReference type="InterPro" id="IPR027417">
    <property type="entry name" value="P-loop_NTPase"/>
</dbReference>
<name>A0ABU3P6Y1_9BURK</name>
<feature type="domain" description="PD-(D/E)XK endonuclease-like" evidence="1">
    <location>
        <begin position="621"/>
        <end position="883"/>
    </location>
</feature>
<keyword evidence="3" id="KW-1185">Reference proteome</keyword>
<reference evidence="2" key="1">
    <citation type="submission" date="2023-09" db="EMBL/GenBank/DDBJ databases">
        <title>Paucibacter sp. APW11 Genome sequencing and assembly.</title>
        <authorList>
            <person name="Kim I."/>
        </authorList>
    </citation>
    <scope>NUCLEOTIDE SEQUENCE</scope>
    <source>
        <strain evidence="2">APW11</strain>
    </source>
</reference>
<dbReference type="Gene3D" id="3.90.320.10">
    <property type="match status" value="1"/>
</dbReference>
<evidence type="ECO:0000313" key="3">
    <source>
        <dbReference type="Proteomes" id="UP001246372"/>
    </source>
</evidence>
<dbReference type="InterPro" id="IPR038726">
    <property type="entry name" value="PDDEXK_AddAB-type"/>
</dbReference>
<dbReference type="Pfam" id="PF12705">
    <property type="entry name" value="PDDEXK_1"/>
    <property type="match status" value="1"/>
</dbReference>
<organism evidence="2 3">
    <name type="scientific">Roseateles aquae</name>
    <dbReference type="NCBI Taxonomy" id="3077235"/>
    <lineage>
        <taxon>Bacteria</taxon>
        <taxon>Pseudomonadati</taxon>
        <taxon>Pseudomonadota</taxon>
        <taxon>Betaproteobacteria</taxon>
        <taxon>Burkholderiales</taxon>
        <taxon>Sphaerotilaceae</taxon>
        <taxon>Roseateles</taxon>
    </lineage>
</organism>
<evidence type="ECO:0000313" key="2">
    <source>
        <dbReference type="EMBL" id="MDT8997980.1"/>
    </source>
</evidence>
<dbReference type="EMBL" id="JAVXZY010000001">
    <property type="protein sequence ID" value="MDT8997980.1"/>
    <property type="molecule type" value="Genomic_DNA"/>
</dbReference>
<proteinExistence type="predicted"/>
<dbReference type="RefSeq" id="WP_315648246.1">
    <property type="nucleotide sequence ID" value="NZ_JAVXZY010000001.1"/>
</dbReference>
<evidence type="ECO:0000259" key="1">
    <source>
        <dbReference type="Pfam" id="PF12705"/>
    </source>
</evidence>
<dbReference type="InterPro" id="IPR011604">
    <property type="entry name" value="PDDEXK-like_dom_sf"/>
</dbReference>
<gene>
    <name evidence="2" type="ORF">RQP53_01690</name>
</gene>
<protein>
    <submittedName>
        <fullName evidence="2">PD-(D/E)XK nuclease family protein</fullName>
    </submittedName>
</protein>
<comment type="caution">
    <text evidence="2">The sequence shown here is derived from an EMBL/GenBank/DDBJ whole genome shotgun (WGS) entry which is preliminary data.</text>
</comment>
<accession>A0ABU3P6Y1</accession>